<organism evidence="2 3">
    <name type="scientific">Trichonephila inaurata madagascariensis</name>
    <dbReference type="NCBI Taxonomy" id="2747483"/>
    <lineage>
        <taxon>Eukaryota</taxon>
        <taxon>Metazoa</taxon>
        <taxon>Ecdysozoa</taxon>
        <taxon>Arthropoda</taxon>
        <taxon>Chelicerata</taxon>
        <taxon>Arachnida</taxon>
        <taxon>Araneae</taxon>
        <taxon>Araneomorphae</taxon>
        <taxon>Entelegynae</taxon>
        <taxon>Araneoidea</taxon>
        <taxon>Nephilidae</taxon>
        <taxon>Trichonephila</taxon>
        <taxon>Trichonephila inaurata</taxon>
    </lineage>
</organism>
<sequence>MMSRKQTLLSSTGQRIDGCRGIPKMVFVRVGPPERQQNPLTLPPPPSPRKRLFQTKPRAGAKINPRWCPKIQVRFPIASKILGRKKPLGKIGMTEIGWEVFYKWGEKFLKPMPYIAGKNRLTWN</sequence>
<gene>
    <name evidence="2" type="ORF">TNIN_6771</name>
</gene>
<dbReference type="AlphaFoldDB" id="A0A8X6WPZ9"/>
<name>A0A8X6WPZ9_9ARAC</name>
<dbReference type="EMBL" id="BMAV01000572">
    <property type="protein sequence ID" value="GFY37971.1"/>
    <property type="molecule type" value="Genomic_DNA"/>
</dbReference>
<protein>
    <submittedName>
        <fullName evidence="2">Uncharacterized protein</fullName>
    </submittedName>
</protein>
<evidence type="ECO:0000256" key="1">
    <source>
        <dbReference type="SAM" id="MobiDB-lite"/>
    </source>
</evidence>
<feature type="region of interest" description="Disordered" evidence="1">
    <location>
        <begin position="33"/>
        <end position="59"/>
    </location>
</feature>
<evidence type="ECO:0000313" key="3">
    <source>
        <dbReference type="Proteomes" id="UP000886998"/>
    </source>
</evidence>
<reference evidence="2" key="1">
    <citation type="submission" date="2020-08" db="EMBL/GenBank/DDBJ databases">
        <title>Multicomponent nature underlies the extraordinary mechanical properties of spider dragline silk.</title>
        <authorList>
            <person name="Kono N."/>
            <person name="Nakamura H."/>
            <person name="Mori M."/>
            <person name="Yoshida Y."/>
            <person name="Ohtoshi R."/>
            <person name="Malay A.D."/>
            <person name="Moran D.A.P."/>
            <person name="Tomita M."/>
            <person name="Numata K."/>
            <person name="Arakawa K."/>
        </authorList>
    </citation>
    <scope>NUCLEOTIDE SEQUENCE</scope>
</reference>
<dbReference type="Proteomes" id="UP000886998">
    <property type="component" value="Unassembled WGS sequence"/>
</dbReference>
<evidence type="ECO:0000313" key="2">
    <source>
        <dbReference type="EMBL" id="GFY37971.1"/>
    </source>
</evidence>
<accession>A0A8X6WPZ9</accession>
<proteinExistence type="predicted"/>
<comment type="caution">
    <text evidence="2">The sequence shown here is derived from an EMBL/GenBank/DDBJ whole genome shotgun (WGS) entry which is preliminary data.</text>
</comment>
<keyword evidence="3" id="KW-1185">Reference proteome</keyword>